<feature type="binding site" evidence="19">
    <location>
        <position position="89"/>
    </location>
    <ligand>
        <name>GTP</name>
        <dbReference type="ChEBI" id="CHEBI:37565"/>
    </ligand>
</feature>
<sequence length="190" mass="21282">MEPEVSSSIILVTGGARSGKSTYAEKLAKEYGKDVLYVATAIPFDDEMKLRIKKHREQRPANWETVEAYKDMDILLEDKCRNKKAVLLDCITVMITNIMFEVCPDFDKIVQEDMVAVEEVVNLQMDRLIAVARNSGIPFILVTNEIGMGIVPDNKSARLFRDIQGRANQKLASAAKDVYLCVSGIPVKIK</sequence>
<dbReference type="PANTHER" id="PTHR34848">
    <property type="match status" value="1"/>
</dbReference>
<gene>
    <name evidence="20" type="primary">cobU</name>
    <name evidence="20" type="ORF">L323_07260</name>
</gene>
<feature type="binding site" evidence="19">
    <location>
        <begin position="56"/>
        <end position="59"/>
    </location>
    <ligand>
        <name>GTP</name>
        <dbReference type="ChEBI" id="CHEBI:37565"/>
    </ligand>
</feature>
<reference evidence="20 21" key="1">
    <citation type="journal article" date="2013" name="Genome Announc.">
        <title>Draft Genome Sequence of the Cellulolytic Bacterium Clostridium papyrosolvens C7 (ATCC 700395).</title>
        <authorList>
            <person name="Zepeda V."/>
            <person name="Dassa B."/>
            <person name="Borovok I."/>
            <person name="Lamed R."/>
            <person name="Bayer E.A."/>
            <person name="Cate J.H."/>
        </authorList>
    </citation>
    <scope>NUCLEOTIDE SEQUENCE [LARGE SCALE GENOMIC DNA]</scope>
    <source>
        <strain evidence="20 21">C7</strain>
    </source>
</reference>
<dbReference type="EC" id="2.7.1.156" evidence="8"/>
<evidence type="ECO:0000256" key="19">
    <source>
        <dbReference type="PIRSR" id="PIRSR006135-2"/>
    </source>
</evidence>
<protein>
    <recommendedName>
        <fullName evidence="16">Adenosylcobinamide kinase</fullName>
        <ecNumber evidence="8">2.7.1.156</ecNumber>
        <ecNumber evidence="9">2.7.7.62</ecNumber>
    </recommendedName>
    <alternativeName>
        <fullName evidence="17">Adenosylcobinamide-phosphate guanylyltransferase</fullName>
    </alternativeName>
</protein>
<dbReference type="UniPathway" id="UPA00148">
    <property type="reaction ID" value="UER00236"/>
</dbReference>
<accession>U4R302</accession>
<dbReference type="NCBIfam" id="NF004469">
    <property type="entry name" value="PRK05800.1"/>
    <property type="match status" value="1"/>
</dbReference>
<comment type="pathway">
    <text evidence="5">Cofactor biosynthesis; adenosylcobalamin biosynthesis; adenosylcobalamin from cob(II)yrinate a,c-diamide: step 6/7.</text>
</comment>
<dbReference type="GO" id="GO:0009236">
    <property type="term" value="P:cobalamin biosynthetic process"/>
    <property type="evidence" value="ECO:0007669"/>
    <property type="project" value="UniProtKB-UniPathway"/>
</dbReference>
<dbReference type="Proteomes" id="UP000016860">
    <property type="component" value="Unassembled WGS sequence"/>
</dbReference>
<evidence type="ECO:0000256" key="14">
    <source>
        <dbReference type="ARBA" id="ARBA00022840"/>
    </source>
</evidence>
<dbReference type="GO" id="GO:0043752">
    <property type="term" value="F:adenosylcobinamide kinase activity"/>
    <property type="evidence" value="ECO:0007669"/>
    <property type="project" value="UniProtKB-EC"/>
</dbReference>
<evidence type="ECO:0000256" key="13">
    <source>
        <dbReference type="ARBA" id="ARBA00022777"/>
    </source>
</evidence>
<keyword evidence="20" id="KW-0548">Nucleotidyltransferase</keyword>
<comment type="similarity">
    <text evidence="7">Belongs to the CobU/CobP family.</text>
</comment>
<dbReference type="AlphaFoldDB" id="U4R302"/>
<evidence type="ECO:0000256" key="9">
    <source>
        <dbReference type="ARBA" id="ARBA00012523"/>
    </source>
</evidence>
<dbReference type="EC" id="2.7.7.62" evidence="9"/>
<dbReference type="CDD" id="cd00544">
    <property type="entry name" value="CobU"/>
    <property type="match status" value="1"/>
</dbReference>
<evidence type="ECO:0000256" key="15">
    <source>
        <dbReference type="ARBA" id="ARBA00023134"/>
    </source>
</evidence>
<keyword evidence="11 20" id="KW-0808">Transferase</keyword>
<dbReference type="STRING" id="1330534.L323_07260"/>
<dbReference type="PATRIC" id="fig|1330534.3.peg.1453"/>
<dbReference type="GO" id="GO:0005525">
    <property type="term" value="F:GTP binding"/>
    <property type="evidence" value="ECO:0007669"/>
    <property type="project" value="UniProtKB-KW"/>
</dbReference>
<evidence type="ECO:0000256" key="16">
    <source>
        <dbReference type="ARBA" id="ARBA00029570"/>
    </source>
</evidence>
<keyword evidence="15 19" id="KW-0342">GTP-binding</keyword>
<evidence type="ECO:0000256" key="6">
    <source>
        <dbReference type="ARBA" id="ARBA00005159"/>
    </source>
</evidence>
<keyword evidence="14" id="KW-0067">ATP-binding</keyword>
<evidence type="ECO:0000256" key="4">
    <source>
        <dbReference type="ARBA" id="ARBA00003889"/>
    </source>
</evidence>
<evidence type="ECO:0000256" key="7">
    <source>
        <dbReference type="ARBA" id="ARBA00007490"/>
    </source>
</evidence>
<evidence type="ECO:0000256" key="8">
    <source>
        <dbReference type="ARBA" id="ARBA00012016"/>
    </source>
</evidence>
<dbReference type="PIRSF" id="PIRSF006135">
    <property type="entry name" value="CobU"/>
    <property type="match status" value="1"/>
</dbReference>
<dbReference type="PANTHER" id="PTHR34848:SF1">
    <property type="entry name" value="BIFUNCTIONAL ADENOSYLCOBALAMIN BIOSYNTHESIS PROTEIN COBU"/>
    <property type="match status" value="1"/>
</dbReference>
<feature type="binding site" evidence="19">
    <location>
        <begin position="39"/>
        <end position="41"/>
    </location>
    <ligand>
        <name>GTP</name>
        <dbReference type="ChEBI" id="CHEBI:37565"/>
    </ligand>
</feature>
<dbReference type="SUPFAM" id="SSF52540">
    <property type="entry name" value="P-loop containing nucleoside triphosphate hydrolases"/>
    <property type="match status" value="1"/>
</dbReference>
<dbReference type="GO" id="GO:0008820">
    <property type="term" value="F:cobinamide phosphate guanylyltransferase activity"/>
    <property type="evidence" value="ECO:0007669"/>
    <property type="project" value="UniProtKB-EC"/>
</dbReference>
<name>U4R302_9FIRM</name>
<comment type="catalytic activity">
    <reaction evidence="1">
        <text>adenosylcob(III)inamide + ATP = adenosylcob(III)inamide phosphate + ADP + H(+)</text>
        <dbReference type="Rhea" id="RHEA:15769"/>
        <dbReference type="ChEBI" id="CHEBI:2480"/>
        <dbReference type="ChEBI" id="CHEBI:15378"/>
        <dbReference type="ChEBI" id="CHEBI:30616"/>
        <dbReference type="ChEBI" id="CHEBI:58502"/>
        <dbReference type="ChEBI" id="CHEBI:456216"/>
        <dbReference type="EC" id="2.7.1.156"/>
    </reaction>
</comment>
<comment type="function">
    <text evidence="4">Catalyzes ATP-dependent phosphorylation of adenosylcobinamide and addition of GMP to adenosylcobinamide phosphate.</text>
</comment>
<feature type="binding site" evidence="19">
    <location>
        <begin position="14"/>
        <end position="21"/>
    </location>
    <ligand>
        <name>GTP</name>
        <dbReference type="ChEBI" id="CHEBI:37565"/>
    </ligand>
</feature>
<evidence type="ECO:0000256" key="5">
    <source>
        <dbReference type="ARBA" id="ARBA00004692"/>
    </source>
</evidence>
<evidence type="ECO:0000256" key="2">
    <source>
        <dbReference type="ARBA" id="ARBA00000711"/>
    </source>
</evidence>
<dbReference type="GO" id="GO:0005524">
    <property type="term" value="F:ATP binding"/>
    <property type="evidence" value="ECO:0007669"/>
    <property type="project" value="UniProtKB-KW"/>
</dbReference>
<evidence type="ECO:0000256" key="3">
    <source>
        <dbReference type="ARBA" id="ARBA00001522"/>
    </source>
</evidence>
<evidence type="ECO:0000313" key="21">
    <source>
        <dbReference type="Proteomes" id="UP000016860"/>
    </source>
</evidence>
<evidence type="ECO:0000256" key="11">
    <source>
        <dbReference type="ARBA" id="ARBA00022679"/>
    </source>
</evidence>
<dbReference type="EMBL" id="ATAY01000024">
    <property type="protein sequence ID" value="EPR12698.1"/>
    <property type="molecule type" value="Genomic_DNA"/>
</dbReference>
<proteinExistence type="inferred from homology"/>
<dbReference type="InterPro" id="IPR003203">
    <property type="entry name" value="CobU/CobP"/>
</dbReference>
<comment type="catalytic activity">
    <reaction evidence="2">
        <text>adenosylcob(III)inamide phosphate + GTP + H(+) = adenosylcob(III)inamide-GDP + diphosphate</text>
        <dbReference type="Rhea" id="RHEA:22712"/>
        <dbReference type="ChEBI" id="CHEBI:15378"/>
        <dbReference type="ChEBI" id="CHEBI:33019"/>
        <dbReference type="ChEBI" id="CHEBI:37565"/>
        <dbReference type="ChEBI" id="CHEBI:58502"/>
        <dbReference type="ChEBI" id="CHEBI:60487"/>
        <dbReference type="EC" id="2.7.7.62"/>
    </reaction>
</comment>
<evidence type="ECO:0000256" key="10">
    <source>
        <dbReference type="ARBA" id="ARBA00022573"/>
    </source>
</evidence>
<feature type="binding site" evidence="19">
    <location>
        <position position="67"/>
    </location>
    <ligand>
        <name>GTP</name>
        <dbReference type="ChEBI" id="CHEBI:37565"/>
    </ligand>
</feature>
<evidence type="ECO:0000256" key="12">
    <source>
        <dbReference type="ARBA" id="ARBA00022741"/>
    </source>
</evidence>
<keyword evidence="12 19" id="KW-0547">Nucleotide-binding</keyword>
<dbReference type="RefSeq" id="WP_020815013.1">
    <property type="nucleotide sequence ID" value="NZ_ATAY01000024.1"/>
</dbReference>
<comment type="pathway">
    <text evidence="6">Cofactor biosynthesis; adenosylcobalamin biosynthesis; adenosylcobalamin from cob(II)yrinate a,c-diamide: step 5/7.</text>
</comment>
<dbReference type="InterPro" id="IPR027417">
    <property type="entry name" value="P-loop_NTPase"/>
</dbReference>
<dbReference type="OrthoDB" id="9799422at2"/>
<feature type="active site" description="GMP-histidine intermediate" evidence="18">
    <location>
        <position position="55"/>
    </location>
</feature>
<organism evidence="20 21">
    <name type="scientific">Ruminiclostridium papyrosolvens C7</name>
    <dbReference type="NCBI Taxonomy" id="1330534"/>
    <lineage>
        <taxon>Bacteria</taxon>
        <taxon>Bacillati</taxon>
        <taxon>Bacillota</taxon>
        <taxon>Clostridia</taxon>
        <taxon>Eubacteriales</taxon>
        <taxon>Oscillospiraceae</taxon>
        <taxon>Ruminiclostridium</taxon>
    </lineage>
</organism>
<evidence type="ECO:0000256" key="18">
    <source>
        <dbReference type="PIRSR" id="PIRSR006135-1"/>
    </source>
</evidence>
<comment type="caution">
    <text evidence="20">The sequence shown here is derived from an EMBL/GenBank/DDBJ whole genome shotgun (WGS) entry which is preliminary data.</text>
</comment>
<keyword evidence="10" id="KW-0169">Cobalamin biosynthesis</keyword>
<keyword evidence="13 20" id="KW-0418">Kinase</keyword>
<dbReference type="Gene3D" id="3.40.50.300">
    <property type="entry name" value="P-loop containing nucleotide triphosphate hydrolases"/>
    <property type="match status" value="1"/>
</dbReference>
<dbReference type="Pfam" id="PF02283">
    <property type="entry name" value="CobU"/>
    <property type="match status" value="1"/>
</dbReference>
<comment type="catalytic activity">
    <reaction evidence="3">
        <text>adenosylcob(III)inamide + GTP = adenosylcob(III)inamide phosphate + GDP + H(+)</text>
        <dbReference type="Rhea" id="RHEA:15765"/>
        <dbReference type="ChEBI" id="CHEBI:2480"/>
        <dbReference type="ChEBI" id="CHEBI:15378"/>
        <dbReference type="ChEBI" id="CHEBI:37565"/>
        <dbReference type="ChEBI" id="CHEBI:58189"/>
        <dbReference type="ChEBI" id="CHEBI:58502"/>
        <dbReference type="EC" id="2.7.1.156"/>
    </reaction>
</comment>
<evidence type="ECO:0000313" key="20">
    <source>
        <dbReference type="EMBL" id="EPR12698.1"/>
    </source>
</evidence>
<evidence type="ECO:0000256" key="1">
    <source>
        <dbReference type="ARBA" id="ARBA00000312"/>
    </source>
</evidence>
<evidence type="ECO:0000256" key="17">
    <source>
        <dbReference type="ARBA" id="ARBA00030571"/>
    </source>
</evidence>